<dbReference type="Proteomes" id="UP000070700">
    <property type="component" value="Unassembled WGS sequence"/>
</dbReference>
<dbReference type="RefSeq" id="XP_018061376.1">
    <property type="nucleotide sequence ID" value="XM_018211292.1"/>
</dbReference>
<evidence type="ECO:0000256" key="6">
    <source>
        <dbReference type="ARBA" id="ARBA00023136"/>
    </source>
</evidence>
<dbReference type="GeneID" id="28821018"/>
<evidence type="ECO:0000256" key="1">
    <source>
        <dbReference type="ARBA" id="ARBA00004141"/>
    </source>
</evidence>
<dbReference type="GO" id="GO:0006629">
    <property type="term" value="P:lipid metabolic process"/>
    <property type="evidence" value="ECO:0007669"/>
    <property type="project" value="InterPro"/>
</dbReference>
<evidence type="ECO:0000256" key="2">
    <source>
        <dbReference type="ARBA" id="ARBA00007282"/>
    </source>
</evidence>
<organism evidence="9 10">
    <name type="scientific">Mollisia scopiformis</name>
    <name type="common">Conifer needle endophyte fungus</name>
    <name type="synonym">Phialocephala scopiformis</name>
    <dbReference type="NCBI Taxonomy" id="149040"/>
    <lineage>
        <taxon>Eukaryota</taxon>
        <taxon>Fungi</taxon>
        <taxon>Dikarya</taxon>
        <taxon>Ascomycota</taxon>
        <taxon>Pezizomycotina</taxon>
        <taxon>Leotiomycetes</taxon>
        <taxon>Helotiales</taxon>
        <taxon>Mollisiaceae</taxon>
        <taxon>Mollisia</taxon>
    </lineage>
</organism>
<evidence type="ECO:0000313" key="9">
    <source>
        <dbReference type="EMBL" id="KUJ07021.1"/>
    </source>
</evidence>
<dbReference type="GO" id="GO:0008374">
    <property type="term" value="F:O-acyltransferase activity"/>
    <property type="evidence" value="ECO:0007669"/>
    <property type="project" value="InterPro"/>
</dbReference>
<feature type="transmembrane region" description="Helical" evidence="7">
    <location>
        <begin position="376"/>
        <end position="399"/>
    </location>
</feature>
<dbReference type="OrthoDB" id="1077582at2759"/>
<gene>
    <name evidence="9" type="ORF">LY89DRAFT_632023</name>
</gene>
<feature type="domain" description="Wax synthase" evidence="8">
    <location>
        <begin position="252"/>
        <end position="338"/>
    </location>
</feature>
<keyword evidence="4 7" id="KW-0812">Transmembrane</keyword>
<keyword evidence="6 7" id="KW-0472">Membrane</keyword>
<sequence length="425" mass="47758">MSELLTLAKGLNPWPFFALQLSTSILTLGFTSPSSLFRPTILPFVASCTYITCLNLREFTSRGSWAATTACFSTLFFLQYLEMGVLSRWSFEARGPTSTSSKNSQDREAKKEDTIWTRLKFGTSSMISFRDLYTPHETKNSPHFSPKNPSYTPSRSTFLLTSIPKLVLCYLILDLIEFQPPPPDASSLFSPSKVPFLLRIFSGEEAVTGEDVLVRIASSIGFWISLYCMISGMALFLGVVCVGLGVSEVKEWRPIMGSLSSAYTIRGFWGEFWHQGTRKTFSYPSNYLIDHLPVKLPRLLARYAKIFLTFYVSGVVHVIGDWTGFMPWAESGSVRFFMAQAGGILVEDAVQWVWRTLVGKEKGKGNEKEEKKGGKVWMKIVGFVWVSIFMLFWSTPAWIYPTARLNAGGVEGKVLPFSVIGFFTR</sequence>
<evidence type="ECO:0000256" key="7">
    <source>
        <dbReference type="SAM" id="Phobius"/>
    </source>
</evidence>
<evidence type="ECO:0000256" key="4">
    <source>
        <dbReference type="ARBA" id="ARBA00022692"/>
    </source>
</evidence>
<reference evidence="9 10" key="1">
    <citation type="submission" date="2015-10" db="EMBL/GenBank/DDBJ databases">
        <title>Full genome of DAOMC 229536 Phialocephala scopiformis, a fungal endophyte of spruce producing the potent anti-insectan compound rugulosin.</title>
        <authorList>
            <consortium name="DOE Joint Genome Institute"/>
            <person name="Walker A.K."/>
            <person name="Frasz S.L."/>
            <person name="Seifert K.A."/>
            <person name="Miller J.D."/>
            <person name="Mondo S.J."/>
            <person name="Labutti K."/>
            <person name="Lipzen A."/>
            <person name="Dockter R."/>
            <person name="Kennedy M."/>
            <person name="Grigoriev I.V."/>
            <person name="Spatafora J.W."/>
        </authorList>
    </citation>
    <scope>NUCLEOTIDE SEQUENCE [LARGE SCALE GENOMIC DNA]</scope>
    <source>
        <strain evidence="9 10">CBS 120377</strain>
    </source>
</reference>
<evidence type="ECO:0000313" key="10">
    <source>
        <dbReference type="Proteomes" id="UP000070700"/>
    </source>
</evidence>
<dbReference type="PANTHER" id="PTHR31595">
    <property type="entry name" value="LONG-CHAIN-ALCOHOL O-FATTY-ACYLTRANSFERASE 3-RELATED"/>
    <property type="match status" value="1"/>
</dbReference>
<feature type="transmembrane region" description="Helical" evidence="7">
    <location>
        <begin position="220"/>
        <end position="246"/>
    </location>
</feature>
<keyword evidence="10" id="KW-1185">Reference proteome</keyword>
<protein>
    <recommendedName>
        <fullName evidence="8">Wax synthase domain-containing protein</fullName>
    </recommendedName>
</protein>
<dbReference type="GO" id="GO:0016020">
    <property type="term" value="C:membrane"/>
    <property type="evidence" value="ECO:0007669"/>
    <property type="project" value="UniProtKB-SubCell"/>
</dbReference>
<name>A0A132B3W5_MOLSC</name>
<comment type="similarity">
    <text evidence="2">Belongs to the wax synthase family.</text>
</comment>
<dbReference type="InterPro" id="IPR044851">
    <property type="entry name" value="Wax_synthase"/>
</dbReference>
<accession>A0A132B3W5</accession>
<dbReference type="AlphaFoldDB" id="A0A132B3W5"/>
<dbReference type="InParanoid" id="A0A132B3W5"/>
<dbReference type="EMBL" id="KQ947442">
    <property type="protein sequence ID" value="KUJ07021.1"/>
    <property type="molecule type" value="Genomic_DNA"/>
</dbReference>
<keyword evidence="3" id="KW-0808">Transferase</keyword>
<dbReference type="InterPro" id="IPR032805">
    <property type="entry name" value="Wax_synthase_dom"/>
</dbReference>
<comment type="subcellular location">
    <subcellularLocation>
        <location evidence="1">Membrane</location>
        <topology evidence="1">Multi-pass membrane protein</topology>
    </subcellularLocation>
</comment>
<evidence type="ECO:0000256" key="3">
    <source>
        <dbReference type="ARBA" id="ARBA00022679"/>
    </source>
</evidence>
<dbReference type="Pfam" id="PF13813">
    <property type="entry name" value="MBOAT_2"/>
    <property type="match status" value="1"/>
</dbReference>
<evidence type="ECO:0000256" key="5">
    <source>
        <dbReference type="ARBA" id="ARBA00022989"/>
    </source>
</evidence>
<dbReference type="PANTHER" id="PTHR31595:SF67">
    <property type="entry name" value="WAX SYNTHASE DOMAIN-CONTAINING PROTEIN"/>
    <property type="match status" value="1"/>
</dbReference>
<keyword evidence="5 7" id="KW-1133">Transmembrane helix</keyword>
<proteinExistence type="inferred from homology"/>
<dbReference type="KEGG" id="psco:LY89DRAFT_632023"/>
<evidence type="ECO:0000259" key="8">
    <source>
        <dbReference type="Pfam" id="PF13813"/>
    </source>
</evidence>